<reference evidence="2" key="1">
    <citation type="journal article" date="2014" name="Genome Announc.">
        <title>Full-genome sequence of the plant growth-promoting bacterium Pseudomonas protegens CHA0.</title>
        <authorList>
            <person name="Jousset A."/>
            <person name="Schuldes J."/>
            <person name="Keel C."/>
            <person name="Maurhofer M."/>
            <person name="Daniel R."/>
            <person name="Scheu S."/>
            <person name="Thuermer A."/>
        </authorList>
    </citation>
    <scope>NUCLEOTIDE SEQUENCE [LARGE SCALE GENOMIC DNA]</scope>
    <source>
        <strain evidence="2">DSM 19095 / LMG 27888 / CFBP 6595 / CHA0</strain>
    </source>
</reference>
<dbReference type="AlphaFoldDB" id="A0A2C9ENK7"/>
<protein>
    <submittedName>
        <fullName evidence="1">Uncharacterized protein</fullName>
    </submittedName>
</protein>
<dbReference type="EMBL" id="CP003190">
    <property type="protein sequence ID" value="AGL85256.1"/>
    <property type="molecule type" value="Genomic_DNA"/>
</dbReference>
<gene>
    <name evidence="1" type="ORF">PFLCHA0_c34870</name>
</gene>
<dbReference type="HOGENOM" id="CLU_143505_0_0_6"/>
<sequence length="154" mass="17551">MAMTRRWPPLRIVQLGRRRCWLEWRVEVYCSQGNPMSTEKPEPLLILQRFLDNVYVKASKSQNVLLKRNHGHYTYANGILFVYVTIFPKEVELVFESKQVGNGVFSIVLDMCMSSGEVLAGNLLSLNGRCEEISTALASQEDWVLALLLKCLGN</sequence>
<dbReference type="KEGG" id="pprc:PFLCHA0_c34870"/>
<name>A0A2C9ENK7_PSEPH</name>
<dbReference type="Proteomes" id="UP000013940">
    <property type="component" value="Chromosome"/>
</dbReference>
<proteinExistence type="predicted"/>
<organism evidence="1 2">
    <name type="scientific">Pseudomonas protegens (strain DSM 19095 / LMG 27888 / CFBP 6595 / CHA0)</name>
    <dbReference type="NCBI Taxonomy" id="1124983"/>
    <lineage>
        <taxon>Bacteria</taxon>
        <taxon>Pseudomonadati</taxon>
        <taxon>Pseudomonadota</taxon>
        <taxon>Gammaproteobacteria</taxon>
        <taxon>Pseudomonadales</taxon>
        <taxon>Pseudomonadaceae</taxon>
        <taxon>Pseudomonas</taxon>
    </lineage>
</organism>
<evidence type="ECO:0000313" key="2">
    <source>
        <dbReference type="Proteomes" id="UP000013940"/>
    </source>
</evidence>
<accession>A0A2C9ENK7</accession>
<evidence type="ECO:0000313" key="1">
    <source>
        <dbReference type="EMBL" id="AGL85256.1"/>
    </source>
</evidence>